<comment type="caution">
    <text evidence="5">The sequence shown here is derived from an EMBL/GenBank/DDBJ whole genome shotgun (WGS) entry which is preliminary data.</text>
</comment>
<protein>
    <submittedName>
        <fullName evidence="5">Response regulator receiver domain-containing protein</fullName>
    </submittedName>
</protein>
<organism evidence="5 6">
    <name type="scientific">Neorhodopirellula lusitana</name>
    <dbReference type="NCBI Taxonomy" id="445327"/>
    <lineage>
        <taxon>Bacteria</taxon>
        <taxon>Pseudomonadati</taxon>
        <taxon>Planctomycetota</taxon>
        <taxon>Planctomycetia</taxon>
        <taxon>Pirellulales</taxon>
        <taxon>Pirellulaceae</taxon>
        <taxon>Neorhodopirellula</taxon>
    </lineage>
</organism>
<reference evidence="5 6" key="1">
    <citation type="submission" date="2017-05" db="EMBL/GenBank/DDBJ databases">
        <authorList>
            <person name="Varghese N."/>
            <person name="Submissions S."/>
        </authorList>
    </citation>
    <scope>NUCLEOTIDE SEQUENCE [LARGE SCALE GENOMIC DNA]</scope>
    <source>
        <strain evidence="5 6">DSM 25457</strain>
    </source>
</reference>
<dbReference type="EMBL" id="FXUG01000001">
    <property type="protein sequence ID" value="SMP42837.1"/>
    <property type="molecule type" value="Genomic_DNA"/>
</dbReference>
<dbReference type="PROSITE" id="PS50110">
    <property type="entry name" value="RESPONSE_REGULATORY"/>
    <property type="match status" value="1"/>
</dbReference>
<evidence type="ECO:0000256" key="1">
    <source>
        <dbReference type="ARBA" id="ARBA00022553"/>
    </source>
</evidence>
<dbReference type="Pfam" id="PF00072">
    <property type="entry name" value="Response_reg"/>
    <property type="match status" value="1"/>
</dbReference>
<dbReference type="RefSeq" id="WP_283431024.1">
    <property type="nucleotide sequence ID" value="NZ_CAWLDM010000001.1"/>
</dbReference>
<sequence length="133" mass="14303">MTHKRVLIVDDDVDSCANIKDILDDLGYRTDVAHDGTAALDLVGANPYAVAVLDYSMPGMNGASLHNEIVKLRPEISSIMVTASTHDDGVQRARDCGVQRVLTKPVDLGELLSLVKSLTRPTMAMKANKSAVN</sequence>
<keyword evidence="1 3" id="KW-0597">Phosphoprotein</keyword>
<dbReference type="InterPro" id="IPR001789">
    <property type="entry name" value="Sig_transdc_resp-reg_receiver"/>
</dbReference>
<dbReference type="InterPro" id="IPR011006">
    <property type="entry name" value="CheY-like_superfamily"/>
</dbReference>
<evidence type="ECO:0000313" key="5">
    <source>
        <dbReference type="EMBL" id="SMP42837.1"/>
    </source>
</evidence>
<gene>
    <name evidence="5" type="ORF">SAMN06265222_101849</name>
</gene>
<feature type="modified residue" description="4-aspartylphosphate" evidence="3">
    <location>
        <position position="54"/>
    </location>
</feature>
<dbReference type="InterPro" id="IPR050595">
    <property type="entry name" value="Bact_response_regulator"/>
</dbReference>
<dbReference type="SMART" id="SM00448">
    <property type="entry name" value="REC"/>
    <property type="match status" value="1"/>
</dbReference>
<evidence type="ECO:0000313" key="6">
    <source>
        <dbReference type="Proteomes" id="UP001158067"/>
    </source>
</evidence>
<feature type="domain" description="Response regulatory" evidence="4">
    <location>
        <begin position="5"/>
        <end position="119"/>
    </location>
</feature>
<dbReference type="PANTHER" id="PTHR44591">
    <property type="entry name" value="STRESS RESPONSE REGULATOR PROTEIN 1"/>
    <property type="match status" value="1"/>
</dbReference>
<evidence type="ECO:0000256" key="2">
    <source>
        <dbReference type="ARBA" id="ARBA00023012"/>
    </source>
</evidence>
<proteinExistence type="predicted"/>
<dbReference type="PANTHER" id="PTHR44591:SF14">
    <property type="entry name" value="PROTEIN PILG"/>
    <property type="match status" value="1"/>
</dbReference>
<dbReference type="CDD" id="cd00156">
    <property type="entry name" value="REC"/>
    <property type="match status" value="1"/>
</dbReference>
<dbReference type="Gene3D" id="3.40.50.2300">
    <property type="match status" value="1"/>
</dbReference>
<keyword evidence="2" id="KW-0902">Two-component regulatory system</keyword>
<accession>A0ABY1PQY7</accession>
<evidence type="ECO:0000259" key="4">
    <source>
        <dbReference type="PROSITE" id="PS50110"/>
    </source>
</evidence>
<dbReference type="SUPFAM" id="SSF52172">
    <property type="entry name" value="CheY-like"/>
    <property type="match status" value="1"/>
</dbReference>
<evidence type="ECO:0000256" key="3">
    <source>
        <dbReference type="PROSITE-ProRule" id="PRU00169"/>
    </source>
</evidence>
<keyword evidence="6" id="KW-1185">Reference proteome</keyword>
<dbReference type="Proteomes" id="UP001158067">
    <property type="component" value="Unassembled WGS sequence"/>
</dbReference>
<name>A0ABY1PQY7_9BACT</name>